<organism evidence="4 5">
    <name type="scientific">Aspergillus thermomutatus</name>
    <name type="common">Neosartorya pseudofischeri</name>
    <dbReference type="NCBI Taxonomy" id="41047"/>
    <lineage>
        <taxon>Eukaryota</taxon>
        <taxon>Fungi</taxon>
        <taxon>Dikarya</taxon>
        <taxon>Ascomycota</taxon>
        <taxon>Pezizomycotina</taxon>
        <taxon>Eurotiomycetes</taxon>
        <taxon>Eurotiomycetidae</taxon>
        <taxon>Eurotiales</taxon>
        <taxon>Aspergillaceae</taxon>
        <taxon>Aspergillus</taxon>
        <taxon>Aspergillus subgen. Fumigati</taxon>
    </lineage>
</organism>
<name>A0A397I168_ASPTH</name>
<comment type="caution">
    <text evidence="4">The sequence shown here is derived from an EMBL/GenBank/DDBJ whole genome shotgun (WGS) entry which is preliminary data.</text>
</comment>
<dbReference type="SMART" id="SM00829">
    <property type="entry name" value="PKS_ER"/>
    <property type="match status" value="1"/>
</dbReference>
<dbReference type="PANTHER" id="PTHR45348:SF2">
    <property type="entry name" value="ZINC-TYPE ALCOHOL DEHYDROGENASE-LIKE PROTEIN C2E1P3.01"/>
    <property type="match status" value="1"/>
</dbReference>
<evidence type="ECO:0000256" key="1">
    <source>
        <dbReference type="ARBA" id="ARBA00008072"/>
    </source>
</evidence>
<evidence type="ECO:0000259" key="3">
    <source>
        <dbReference type="SMART" id="SM00829"/>
    </source>
</evidence>
<dbReference type="EMBL" id="NKHU02000008">
    <property type="protein sequence ID" value="RHZ67174.1"/>
    <property type="molecule type" value="Genomic_DNA"/>
</dbReference>
<dbReference type="GeneID" id="38131407"/>
<dbReference type="InterPro" id="IPR047122">
    <property type="entry name" value="Trans-enoyl_RdTase-like"/>
</dbReference>
<dbReference type="InterPro" id="IPR011032">
    <property type="entry name" value="GroES-like_sf"/>
</dbReference>
<dbReference type="AlphaFoldDB" id="A0A397I168"/>
<dbReference type="VEuPathDB" id="FungiDB:CDV56_109433"/>
<dbReference type="Gene3D" id="3.90.180.10">
    <property type="entry name" value="Medium-chain alcohol dehydrogenases, catalytic domain"/>
    <property type="match status" value="1"/>
</dbReference>
<accession>A0A397I168</accession>
<dbReference type="InterPro" id="IPR013154">
    <property type="entry name" value="ADH-like_N"/>
</dbReference>
<comment type="similarity">
    <text evidence="1">Belongs to the zinc-containing alcohol dehydrogenase family.</text>
</comment>
<proteinExistence type="inferred from homology"/>
<gene>
    <name evidence="4" type="ORF">CDV56_109433</name>
</gene>
<dbReference type="Pfam" id="PF08240">
    <property type="entry name" value="ADH_N"/>
    <property type="match status" value="1"/>
</dbReference>
<dbReference type="PANTHER" id="PTHR45348">
    <property type="entry name" value="HYPOTHETICAL OXIDOREDUCTASE (EUROFUNG)"/>
    <property type="match status" value="1"/>
</dbReference>
<reference evidence="4" key="1">
    <citation type="submission" date="2018-08" db="EMBL/GenBank/DDBJ databases">
        <title>Draft genome sequence of azole-resistant Aspergillus thermomutatus (Neosartorya pseudofischeri) strain HMR AF 39, isolated from a human nasal aspirate.</title>
        <authorList>
            <person name="Parent-Michaud M."/>
            <person name="Dufresne P.J."/>
            <person name="Fournier E."/>
            <person name="Martineau C."/>
            <person name="Moreira S."/>
            <person name="Perkins V."/>
            <person name="De Repentigny L."/>
            <person name="Dufresne S.F."/>
        </authorList>
    </citation>
    <scope>NUCLEOTIDE SEQUENCE [LARGE SCALE GENOMIC DNA]</scope>
    <source>
        <strain evidence="4">HMR AF 39</strain>
    </source>
</reference>
<dbReference type="GO" id="GO:0016651">
    <property type="term" value="F:oxidoreductase activity, acting on NAD(P)H"/>
    <property type="evidence" value="ECO:0007669"/>
    <property type="project" value="InterPro"/>
</dbReference>
<keyword evidence="5" id="KW-1185">Reference proteome</keyword>
<evidence type="ECO:0000313" key="5">
    <source>
        <dbReference type="Proteomes" id="UP000215305"/>
    </source>
</evidence>
<dbReference type="SUPFAM" id="SSF50129">
    <property type="entry name" value="GroES-like"/>
    <property type="match status" value="1"/>
</dbReference>
<dbReference type="Proteomes" id="UP000215305">
    <property type="component" value="Unassembled WGS sequence"/>
</dbReference>
<dbReference type="SUPFAM" id="SSF51735">
    <property type="entry name" value="NAD(P)-binding Rossmann-fold domains"/>
    <property type="match status" value="1"/>
</dbReference>
<dbReference type="STRING" id="41047.A0A397I168"/>
<dbReference type="CDD" id="cd08249">
    <property type="entry name" value="enoyl_reductase_like"/>
    <property type="match status" value="1"/>
</dbReference>
<evidence type="ECO:0000313" key="4">
    <source>
        <dbReference type="EMBL" id="RHZ67174.1"/>
    </source>
</evidence>
<dbReference type="Gene3D" id="3.40.50.720">
    <property type="entry name" value="NAD(P)-binding Rossmann-like Domain"/>
    <property type="match status" value="1"/>
</dbReference>
<evidence type="ECO:0000256" key="2">
    <source>
        <dbReference type="ARBA" id="ARBA00023002"/>
    </source>
</evidence>
<sequence>MPPTNQAAKLVNAGRPLLVMSAPYTKPKANQIVVKNAALAVNPFDWIIQDRGRMAVSHAQYPFTLGCDVAGEVVEIGTSVNQFTVGDRVVGYAPGISKSVSDQAQSAFQLYTVLPEDVVTRIPDDIFYEKAAVLPLGFMTAATSLFHDEQLHLALPQPVKPKSNGQTVIIWGGSTSVGLNAVQLAVAAGYEVFTTCSPRNFQLLERMGASRVFDYNSPTVVRDMIAAMKGKTTAGAVAIGVTAANALFDILNRCERGNKFIAMASYPVPQKPPKVFGTPYTILYFLSSMISYAIKSRTRGIRYKLVVIEPMLTNGIGKAVWRGFLSEALDNRSFVPAPEPEVVGHGLDQLQHALEVQKMGVSAKKIVVTL</sequence>
<dbReference type="OrthoDB" id="48317at2759"/>
<dbReference type="InterPro" id="IPR020843">
    <property type="entry name" value="ER"/>
</dbReference>
<dbReference type="RefSeq" id="XP_026618526.1">
    <property type="nucleotide sequence ID" value="XM_026763052.1"/>
</dbReference>
<feature type="domain" description="Enoyl reductase (ER)" evidence="3">
    <location>
        <begin position="14"/>
        <end position="368"/>
    </location>
</feature>
<keyword evidence="2" id="KW-0560">Oxidoreductase</keyword>
<dbReference type="InterPro" id="IPR036291">
    <property type="entry name" value="NAD(P)-bd_dom_sf"/>
</dbReference>
<protein>
    <recommendedName>
        <fullName evidence="3">Enoyl reductase (ER) domain-containing protein</fullName>
    </recommendedName>
</protein>